<evidence type="ECO:0000256" key="7">
    <source>
        <dbReference type="RuleBase" id="RU000461"/>
    </source>
</evidence>
<comment type="similarity">
    <text evidence="1 7">Belongs to the cytochrome P450 family.</text>
</comment>
<dbReference type="InterPro" id="IPR050196">
    <property type="entry name" value="Cytochrome_P450_Monoox"/>
</dbReference>
<dbReference type="Proteomes" id="UP000689195">
    <property type="component" value="Unassembled WGS sequence"/>
</dbReference>
<evidence type="ECO:0000256" key="4">
    <source>
        <dbReference type="ARBA" id="ARBA00023002"/>
    </source>
</evidence>
<dbReference type="AlphaFoldDB" id="A0A8S1XKX9"/>
<dbReference type="GO" id="GO:0020037">
    <property type="term" value="F:heme binding"/>
    <property type="evidence" value="ECO:0007669"/>
    <property type="project" value="InterPro"/>
</dbReference>
<dbReference type="Pfam" id="PF00067">
    <property type="entry name" value="p450"/>
    <property type="match status" value="1"/>
</dbReference>
<dbReference type="GO" id="GO:0016705">
    <property type="term" value="F:oxidoreductase activity, acting on paired donors, with incorporation or reduction of molecular oxygen"/>
    <property type="evidence" value="ECO:0007669"/>
    <property type="project" value="InterPro"/>
</dbReference>
<dbReference type="OrthoDB" id="290742at2759"/>
<dbReference type="InterPro" id="IPR017972">
    <property type="entry name" value="Cyt_P450_CS"/>
</dbReference>
<gene>
    <name evidence="8" type="ORF">PPENT_87.1.T1280011</name>
    <name evidence="9" type="ORF">PPENT_87.1.T1280012</name>
</gene>
<keyword evidence="10" id="KW-1185">Reference proteome</keyword>
<dbReference type="InterPro" id="IPR001128">
    <property type="entry name" value="Cyt_P450"/>
</dbReference>
<evidence type="ECO:0000313" key="9">
    <source>
        <dbReference type="EMBL" id="CAD8201478.1"/>
    </source>
</evidence>
<keyword evidence="5 7" id="KW-0408">Iron</keyword>
<reference evidence="8" key="1">
    <citation type="submission" date="2021-01" db="EMBL/GenBank/DDBJ databases">
        <authorList>
            <consortium name="Genoscope - CEA"/>
            <person name="William W."/>
        </authorList>
    </citation>
    <scope>NUCLEOTIDE SEQUENCE</scope>
</reference>
<comment type="caution">
    <text evidence="8">The sequence shown here is derived from an EMBL/GenBank/DDBJ whole genome shotgun (WGS) entry which is preliminary data.</text>
</comment>
<dbReference type="PANTHER" id="PTHR24291:SF50">
    <property type="entry name" value="BIFUNCTIONAL ALBAFLAVENONE MONOOXYGENASE_TERPENE SYNTHASE"/>
    <property type="match status" value="1"/>
</dbReference>
<evidence type="ECO:0000313" key="8">
    <source>
        <dbReference type="EMBL" id="CAD8201477.1"/>
    </source>
</evidence>
<dbReference type="PROSITE" id="PS00086">
    <property type="entry name" value="CYTOCHROME_P450"/>
    <property type="match status" value="1"/>
</dbReference>
<evidence type="ECO:0000256" key="5">
    <source>
        <dbReference type="ARBA" id="ARBA00023004"/>
    </source>
</evidence>
<proteinExistence type="inferred from homology"/>
<keyword evidence="4 7" id="KW-0560">Oxidoreductase</keyword>
<name>A0A8S1XKX9_9CILI</name>
<dbReference type="PANTHER" id="PTHR24291">
    <property type="entry name" value="CYTOCHROME P450 FAMILY 4"/>
    <property type="match status" value="1"/>
</dbReference>
<dbReference type="EMBL" id="CAJJDO010000128">
    <property type="protein sequence ID" value="CAD8201477.1"/>
    <property type="molecule type" value="Genomic_DNA"/>
</dbReference>
<evidence type="ECO:0000256" key="6">
    <source>
        <dbReference type="ARBA" id="ARBA00023033"/>
    </source>
</evidence>
<accession>A0A8S1XKX9</accession>
<evidence type="ECO:0000313" key="10">
    <source>
        <dbReference type="Proteomes" id="UP000689195"/>
    </source>
</evidence>
<evidence type="ECO:0000256" key="2">
    <source>
        <dbReference type="ARBA" id="ARBA00022617"/>
    </source>
</evidence>
<evidence type="ECO:0000256" key="1">
    <source>
        <dbReference type="ARBA" id="ARBA00010617"/>
    </source>
</evidence>
<dbReference type="GO" id="GO:0005506">
    <property type="term" value="F:iron ion binding"/>
    <property type="evidence" value="ECO:0007669"/>
    <property type="project" value="InterPro"/>
</dbReference>
<keyword evidence="3 7" id="KW-0479">Metal-binding</keyword>
<protein>
    <recommendedName>
        <fullName evidence="11">Cytochrome P450</fullName>
    </recommendedName>
</protein>
<keyword evidence="6 7" id="KW-0503">Monooxygenase</keyword>
<sequence length="99" mass="11581">MIFTLLQSVSKQHFKSFEDFDNKRWLTPEPIVNNDNFIYIPFSAGPKNCIGQHMELIKTKIILSLTQYTCSTQMDSKIYISVQPSNYMRLSKIKENNND</sequence>
<organism evidence="8 10">
    <name type="scientific">Paramecium pentaurelia</name>
    <dbReference type="NCBI Taxonomy" id="43138"/>
    <lineage>
        <taxon>Eukaryota</taxon>
        <taxon>Sar</taxon>
        <taxon>Alveolata</taxon>
        <taxon>Ciliophora</taxon>
        <taxon>Intramacronucleata</taxon>
        <taxon>Oligohymenophorea</taxon>
        <taxon>Peniculida</taxon>
        <taxon>Parameciidae</taxon>
        <taxon>Paramecium</taxon>
    </lineage>
</organism>
<evidence type="ECO:0008006" key="11">
    <source>
        <dbReference type="Google" id="ProtNLM"/>
    </source>
</evidence>
<dbReference type="EMBL" id="CAJJDO010000128">
    <property type="protein sequence ID" value="CAD8201478.1"/>
    <property type="molecule type" value="Genomic_DNA"/>
</dbReference>
<dbReference type="GO" id="GO:0004497">
    <property type="term" value="F:monooxygenase activity"/>
    <property type="evidence" value="ECO:0007669"/>
    <property type="project" value="UniProtKB-KW"/>
</dbReference>
<evidence type="ECO:0000256" key="3">
    <source>
        <dbReference type="ARBA" id="ARBA00022723"/>
    </source>
</evidence>
<keyword evidence="2 7" id="KW-0349">Heme</keyword>